<dbReference type="Gene3D" id="1.20.59.10">
    <property type="entry name" value="Chorismate mutase"/>
    <property type="match status" value="1"/>
</dbReference>
<feature type="chain" id="PRO_5030782120" description="chorismate mutase" evidence="5">
    <location>
        <begin position="19"/>
        <end position="181"/>
    </location>
</feature>
<dbReference type="PANTHER" id="PTHR38041">
    <property type="entry name" value="CHORISMATE MUTASE"/>
    <property type="match status" value="1"/>
</dbReference>
<dbReference type="SMART" id="SM00830">
    <property type="entry name" value="CM_2"/>
    <property type="match status" value="1"/>
</dbReference>
<keyword evidence="8" id="KW-1185">Reference proteome</keyword>
<proteinExistence type="predicted"/>
<dbReference type="InterPro" id="IPR008240">
    <property type="entry name" value="Chorismate_mutase_periplasmic"/>
</dbReference>
<name>A0A7X4LPM0_9VIBR</name>
<dbReference type="InterPro" id="IPR036979">
    <property type="entry name" value="CM_dom_sf"/>
</dbReference>
<comment type="caution">
    <text evidence="7">The sequence shown here is derived from an EMBL/GenBank/DDBJ whole genome shotgun (WGS) entry which is preliminary data.</text>
</comment>
<evidence type="ECO:0000256" key="2">
    <source>
        <dbReference type="ARBA" id="ARBA00012404"/>
    </source>
</evidence>
<accession>A0A7X4LPM0</accession>
<keyword evidence="3 5" id="KW-0732">Signal</keyword>
<dbReference type="GO" id="GO:0009697">
    <property type="term" value="P:salicylic acid biosynthetic process"/>
    <property type="evidence" value="ECO:0007669"/>
    <property type="project" value="TreeGrafter"/>
</dbReference>
<evidence type="ECO:0000259" key="6">
    <source>
        <dbReference type="PROSITE" id="PS51168"/>
    </source>
</evidence>
<dbReference type="InterPro" id="IPR002701">
    <property type="entry name" value="CM_II_prokaryot"/>
</dbReference>
<feature type="domain" description="Chorismate mutase" evidence="6">
    <location>
        <begin position="3"/>
        <end position="96"/>
    </location>
</feature>
<evidence type="ECO:0000256" key="1">
    <source>
        <dbReference type="ARBA" id="ARBA00004817"/>
    </source>
</evidence>
<dbReference type="GO" id="GO:0046417">
    <property type="term" value="P:chorismate metabolic process"/>
    <property type="evidence" value="ECO:0007669"/>
    <property type="project" value="InterPro"/>
</dbReference>
<feature type="signal peptide" evidence="5">
    <location>
        <begin position="1"/>
        <end position="18"/>
    </location>
</feature>
<reference evidence="7 8" key="1">
    <citation type="submission" date="2019-10" db="EMBL/GenBank/DDBJ databases">
        <title>Vibrio sp. nov. isolated from a shrimp pond.</title>
        <authorList>
            <person name="Gomez-Gil B."/>
            <person name="Enciso-Ibarra J."/>
            <person name="Enciso-Ibarra K."/>
            <person name="Bolan-Mejia C."/>
        </authorList>
    </citation>
    <scope>NUCLEOTIDE SEQUENCE [LARGE SCALE GENOMIC DNA]</scope>
    <source>
        <strain evidence="7 8">CAIM 722</strain>
    </source>
</reference>
<dbReference type="PANTHER" id="PTHR38041:SF2">
    <property type="entry name" value="SECRETED CHORISMATE MUTASE"/>
    <property type="match status" value="1"/>
</dbReference>
<keyword evidence="4 7" id="KW-0413">Isomerase</keyword>
<dbReference type="Pfam" id="PF01817">
    <property type="entry name" value="CM_2"/>
    <property type="match status" value="1"/>
</dbReference>
<dbReference type="InterPro" id="IPR036263">
    <property type="entry name" value="Chorismate_II_sf"/>
</dbReference>
<evidence type="ECO:0000256" key="4">
    <source>
        <dbReference type="ARBA" id="ARBA00023235"/>
    </source>
</evidence>
<dbReference type="AlphaFoldDB" id="A0A7X4LPM0"/>
<dbReference type="NCBIfam" id="TIGR01806">
    <property type="entry name" value="CM_mono2"/>
    <property type="match status" value="1"/>
</dbReference>
<dbReference type="InterPro" id="IPR051331">
    <property type="entry name" value="Chorismate_mutase-related"/>
</dbReference>
<dbReference type="GO" id="GO:0004106">
    <property type="term" value="F:chorismate mutase activity"/>
    <property type="evidence" value="ECO:0007669"/>
    <property type="project" value="UniProtKB-EC"/>
</dbReference>
<evidence type="ECO:0000313" key="8">
    <source>
        <dbReference type="Proteomes" id="UP000462621"/>
    </source>
</evidence>
<dbReference type="EMBL" id="WEKT01000059">
    <property type="protein sequence ID" value="MZI95517.1"/>
    <property type="molecule type" value="Genomic_DNA"/>
</dbReference>
<dbReference type="UniPathway" id="UPA00120">
    <property type="reaction ID" value="UER00203"/>
</dbReference>
<dbReference type="EC" id="5.4.99.5" evidence="2"/>
<dbReference type="Proteomes" id="UP000462621">
    <property type="component" value="Unassembled WGS sequence"/>
</dbReference>
<organism evidence="7 8">
    <name type="scientific">Vibrio eleionomae</name>
    <dbReference type="NCBI Taxonomy" id="2653505"/>
    <lineage>
        <taxon>Bacteria</taxon>
        <taxon>Pseudomonadati</taxon>
        <taxon>Pseudomonadota</taxon>
        <taxon>Gammaproteobacteria</taxon>
        <taxon>Vibrionales</taxon>
        <taxon>Vibrionaceae</taxon>
        <taxon>Vibrio</taxon>
    </lineage>
</organism>
<dbReference type="PROSITE" id="PS51168">
    <property type="entry name" value="CHORISMATE_MUT_2"/>
    <property type="match status" value="1"/>
</dbReference>
<evidence type="ECO:0000256" key="3">
    <source>
        <dbReference type="ARBA" id="ARBA00022729"/>
    </source>
</evidence>
<comment type="pathway">
    <text evidence="1">Metabolic intermediate biosynthesis; prephenate biosynthesis; prephenate from chorismate: step 1/1.</text>
</comment>
<evidence type="ECO:0000256" key="5">
    <source>
        <dbReference type="SAM" id="SignalP"/>
    </source>
</evidence>
<dbReference type="SUPFAM" id="SSF48600">
    <property type="entry name" value="Chorismate mutase II"/>
    <property type="match status" value="1"/>
</dbReference>
<protein>
    <recommendedName>
        <fullName evidence="2">chorismate mutase</fullName>
        <ecNumber evidence="2">5.4.99.5</ecNumber>
    </recommendedName>
</protein>
<gene>
    <name evidence="7" type="primary">aroQ</name>
    <name evidence="7" type="ORF">F9817_20265</name>
</gene>
<sequence>MKTLFLSLLVVLPMSVLAAPSETTVFKLINERMGYMQDVARYKAKHHLAIEDLKREAVVLEKSKAGSAKYALNSDSTEAFTVSLMSAAKAIQYRYRADMLSDLSIASNTPRDLKKVVRPALIKLGGELNASIASYLKSGQTFNTQQFAEFQTLITAKYLHNSDKKEIFNALQKIKLTSVTQ</sequence>
<evidence type="ECO:0000313" key="7">
    <source>
        <dbReference type="EMBL" id="MZI95517.1"/>
    </source>
</evidence>